<organism evidence="1">
    <name type="scientific">Brassica oleracea</name>
    <name type="common">Wild cabbage</name>
    <dbReference type="NCBI Taxonomy" id="3712"/>
    <lineage>
        <taxon>Eukaryota</taxon>
        <taxon>Viridiplantae</taxon>
        <taxon>Streptophyta</taxon>
        <taxon>Embryophyta</taxon>
        <taxon>Tracheophyta</taxon>
        <taxon>Spermatophyta</taxon>
        <taxon>Magnoliopsida</taxon>
        <taxon>eudicotyledons</taxon>
        <taxon>Gunneridae</taxon>
        <taxon>Pentapetalae</taxon>
        <taxon>rosids</taxon>
        <taxon>malvids</taxon>
        <taxon>Brassicales</taxon>
        <taxon>Brassicaceae</taxon>
        <taxon>Brassiceae</taxon>
        <taxon>Brassica</taxon>
    </lineage>
</organism>
<sequence>MAIGSENADPESCEGPPEDRYRPLCMVSFEVLQSSTCSNDMYLARSSSSTPHR</sequence>
<accession>A0A3P6FTF9</accession>
<proteinExistence type="predicted"/>
<protein>
    <submittedName>
        <fullName evidence="1">Uncharacterized protein</fullName>
    </submittedName>
</protein>
<dbReference type="EMBL" id="LR031880">
    <property type="protein sequence ID" value="VDD61547.1"/>
    <property type="molecule type" value="Genomic_DNA"/>
</dbReference>
<reference evidence="1" key="1">
    <citation type="submission" date="2018-11" db="EMBL/GenBank/DDBJ databases">
        <authorList>
            <consortium name="Genoscope - CEA"/>
            <person name="William W."/>
        </authorList>
    </citation>
    <scope>NUCLEOTIDE SEQUENCE</scope>
</reference>
<evidence type="ECO:0000313" key="1">
    <source>
        <dbReference type="EMBL" id="VDD61547.1"/>
    </source>
</evidence>
<name>A0A3P6FTF9_BRAOL</name>
<gene>
    <name evidence="1" type="ORF">BOLC6T37000H</name>
</gene>
<dbReference type="AlphaFoldDB" id="A0A3P6FTF9"/>